<reference evidence="2" key="1">
    <citation type="submission" date="2017-04" db="EMBL/GenBank/DDBJ databases">
        <title>Function of individual gut microbiota members based on whole genome sequencing of pure cultures obtained from chicken caecum.</title>
        <authorList>
            <person name="Medvecky M."/>
            <person name="Cejkova D."/>
            <person name="Polansky O."/>
            <person name="Karasova D."/>
            <person name="Kubasova T."/>
            <person name="Cizek A."/>
            <person name="Rychlik I."/>
        </authorList>
    </citation>
    <scope>NUCLEOTIDE SEQUENCE [LARGE SCALE GENOMIC DNA]</scope>
    <source>
        <strain evidence="2">An199</strain>
    </source>
</reference>
<dbReference type="InterPro" id="IPR006597">
    <property type="entry name" value="Sel1-like"/>
</dbReference>
<dbReference type="Gene3D" id="1.25.40.10">
    <property type="entry name" value="Tetratricopeptide repeat domain"/>
    <property type="match status" value="1"/>
</dbReference>
<dbReference type="GeneID" id="93525792"/>
<protein>
    <submittedName>
        <fullName evidence="1">Uncharacterized protein</fullName>
    </submittedName>
</protein>
<dbReference type="AlphaFoldDB" id="A0A1Y4IIT3"/>
<evidence type="ECO:0000313" key="2">
    <source>
        <dbReference type="Proteomes" id="UP000195950"/>
    </source>
</evidence>
<accession>A0A1Y4IIT3</accession>
<gene>
    <name evidence="1" type="ORF">B5F32_10800</name>
</gene>
<dbReference type="SUPFAM" id="SSF81901">
    <property type="entry name" value="HCP-like"/>
    <property type="match status" value="1"/>
</dbReference>
<dbReference type="EMBL" id="NFJX01000008">
    <property type="protein sequence ID" value="OUP18900.1"/>
    <property type="molecule type" value="Genomic_DNA"/>
</dbReference>
<proteinExistence type="predicted"/>
<dbReference type="SMART" id="SM00671">
    <property type="entry name" value="SEL1"/>
    <property type="match status" value="1"/>
</dbReference>
<evidence type="ECO:0000313" key="1">
    <source>
        <dbReference type="EMBL" id="OUP18900.1"/>
    </source>
</evidence>
<organism evidence="1 2">
    <name type="scientific">Parabacteroides distasonis</name>
    <dbReference type="NCBI Taxonomy" id="823"/>
    <lineage>
        <taxon>Bacteria</taxon>
        <taxon>Pseudomonadati</taxon>
        <taxon>Bacteroidota</taxon>
        <taxon>Bacteroidia</taxon>
        <taxon>Bacteroidales</taxon>
        <taxon>Tannerellaceae</taxon>
        <taxon>Parabacteroides</taxon>
    </lineage>
</organism>
<sequence length="248" mass="28539">MDVLAKQVNDLLKNQYELDFQYDEEKAEFYFSIDMNHVCLDVRIISREADKQVLMFAYVPIKIQESQYSAVLRLINKIQMDNFDSVSLFINENCNQLMSQSALNVGADFRIDEEVFRFAFYPLVSALDDHFIEFIRIISAGDEEQVPDLDLSELLSLSEQNDPEAQYRLAIKYYKGEGVEQDLGKAIELFGASLSNGRNETAHTLKECIDDLSCRIKEFSETQDYEKASSLQALIDKSENLLNLYGEE</sequence>
<dbReference type="RefSeq" id="WP_087344500.1">
    <property type="nucleotide sequence ID" value="NZ_CP042285.1"/>
</dbReference>
<name>A0A1Y4IIT3_PARDI</name>
<dbReference type="Proteomes" id="UP000195950">
    <property type="component" value="Unassembled WGS sequence"/>
</dbReference>
<dbReference type="InterPro" id="IPR011990">
    <property type="entry name" value="TPR-like_helical_dom_sf"/>
</dbReference>
<comment type="caution">
    <text evidence="1">The sequence shown here is derived from an EMBL/GenBank/DDBJ whole genome shotgun (WGS) entry which is preliminary data.</text>
</comment>